<sequence length="243" mass="27228">MLKRLERPTAAYILPLNVSSPPHRHANHPRHLQQRRSNSSFTSVVCSNFDTHLASSTLSALPVPDVLLAVPPSRPPHHSRYLTLLYVAPLALHSPENVTITGSGKKLKESFTGREVTDVRQEGREDARERQKRRKENCRGSSSRPAGIRRNRHHKADVREGLREGRGGNGGEVEGGVQSHAAGLSSTRLWLQASANTISLQLMSSEAYDQSTFSWTPRTHLTLLAPEEEEEEEEEEKERGERR</sequence>
<dbReference type="Proteomes" id="UP000324222">
    <property type="component" value="Unassembled WGS sequence"/>
</dbReference>
<feature type="region of interest" description="Disordered" evidence="1">
    <location>
        <begin position="109"/>
        <end position="179"/>
    </location>
</feature>
<evidence type="ECO:0000313" key="2">
    <source>
        <dbReference type="EMBL" id="MPC50124.1"/>
    </source>
</evidence>
<evidence type="ECO:0000256" key="1">
    <source>
        <dbReference type="SAM" id="MobiDB-lite"/>
    </source>
</evidence>
<accession>A0A5B7G0W1</accession>
<dbReference type="AlphaFoldDB" id="A0A5B7G0W1"/>
<proteinExistence type="predicted"/>
<feature type="compositionally biased region" description="Basic and acidic residues" evidence="1">
    <location>
        <begin position="109"/>
        <end position="129"/>
    </location>
</feature>
<feature type="compositionally biased region" description="Basic residues" evidence="1">
    <location>
        <begin position="147"/>
        <end position="156"/>
    </location>
</feature>
<comment type="caution">
    <text evidence="2">The sequence shown here is derived from an EMBL/GenBank/DDBJ whole genome shotgun (WGS) entry which is preliminary data.</text>
</comment>
<protein>
    <submittedName>
        <fullName evidence="2">Uncharacterized protein</fullName>
    </submittedName>
</protein>
<feature type="compositionally biased region" description="Basic and acidic residues" evidence="1">
    <location>
        <begin position="157"/>
        <end position="166"/>
    </location>
</feature>
<dbReference type="EMBL" id="VSRR010009292">
    <property type="protein sequence ID" value="MPC50124.1"/>
    <property type="molecule type" value="Genomic_DNA"/>
</dbReference>
<keyword evidence="3" id="KW-1185">Reference proteome</keyword>
<feature type="region of interest" description="Disordered" evidence="1">
    <location>
        <begin position="217"/>
        <end position="243"/>
    </location>
</feature>
<feature type="compositionally biased region" description="Basic residues" evidence="1">
    <location>
        <begin position="22"/>
        <end position="34"/>
    </location>
</feature>
<feature type="region of interest" description="Disordered" evidence="1">
    <location>
        <begin position="17"/>
        <end position="38"/>
    </location>
</feature>
<name>A0A5B7G0W1_PORTR</name>
<feature type="compositionally biased region" description="Acidic residues" evidence="1">
    <location>
        <begin position="226"/>
        <end position="236"/>
    </location>
</feature>
<reference evidence="2 3" key="1">
    <citation type="submission" date="2019-05" db="EMBL/GenBank/DDBJ databases">
        <title>Another draft genome of Portunus trituberculatus and its Hox gene families provides insights of decapod evolution.</title>
        <authorList>
            <person name="Jeong J.-H."/>
            <person name="Song I."/>
            <person name="Kim S."/>
            <person name="Choi T."/>
            <person name="Kim D."/>
            <person name="Ryu S."/>
            <person name="Kim W."/>
        </authorList>
    </citation>
    <scope>NUCLEOTIDE SEQUENCE [LARGE SCALE GENOMIC DNA]</scope>
    <source>
        <tissue evidence="2">Muscle</tissue>
    </source>
</reference>
<gene>
    <name evidence="2" type="ORF">E2C01_043946</name>
</gene>
<evidence type="ECO:0000313" key="3">
    <source>
        <dbReference type="Proteomes" id="UP000324222"/>
    </source>
</evidence>
<organism evidence="2 3">
    <name type="scientific">Portunus trituberculatus</name>
    <name type="common">Swimming crab</name>
    <name type="synonym">Neptunus trituberculatus</name>
    <dbReference type="NCBI Taxonomy" id="210409"/>
    <lineage>
        <taxon>Eukaryota</taxon>
        <taxon>Metazoa</taxon>
        <taxon>Ecdysozoa</taxon>
        <taxon>Arthropoda</taxon>
        <taxon>Crustacea</taxon>
        <taxon>Multicrustacea</taxon>
        <taxon>Malacostraca</taxon>
        <taxon>Eumalacostraca</taxon>
        <taxon>Eucarida</taxon>
        <taxon>Decapoda</taxon>
        <taxon>Pleocyemata</taxon>
        <taxon>Brachyura</taxon>
        <taxon>Eubrachyura</taxon>
        <taxon>Portunoidea</taxon>
        <taxon>Portunidae</taxon>
        <taxon>Portuninae</taxon>
        <taxon>Portunus</taxon>
    </lineage>
</organism>